<comment type="subcellular location">
    <subcellularLocation>
        <location evidence="1">Membrane</location>
        <topology evidence="1">Multi-pass membrane protein</topology>
    </subcellularLocation>
</comment>
<gene>
    <name evidence="9" type="ORF">AAL_07081</name>
</gene>
<dbReference type="InterPro" id="IPR052337">
    <property type="entry name" value="SAT4-like"/>
</dbReference>
<feature type="transmembrane region" description="Helical" evidence="7">
    <location>
        <begin position="125"/>
        <end position="146"/>
    </location>
</feature>
<feature type="transmembrane region" description="Helical" evidence="7">
    <location>
        <begin position="203"/>
        <end position="224"/>
    </location>
</feature>
<evidence type="ECO:0000256" key="7">
    <source>
        <dbReference type="SAM" id="Phobius"/>
    </source>
</evidence>
<dbReference type="GO" id="GO:0016020">
    <property type="term" value="C:membrane"/>
    <property type="evidence" value="ECO:0007669"/>
    <property type="project" value="UniProtKB-SubCell"/>
</dbReference>
<keyword evidence="2 7" id="KW-0812">Transmembrane</keyword>
<comment type="caution">
    <text evidence="9">The sequence shown here is derived from an EMBL/GenBank/DDBJ whole genome shotgun (WGS) entry which is preliminary data.</text>
</comment>
<accession>A0A167Y4M4</accession>
<keyword evidence="10" id="KW-1185">Reference proteome</keyword>
<dbReference type="AlphaFoldDB" id="A0A167Y4M4"/>
<evidence type="ECO:0000256" key="5">
    <source>
        <dbReference type="ARBA" id="ARBA00038359"/>
    </source>
</evidence>
<feature type="transmembrane region" description="Helical" evidence="7">
    <location>
        <begin position="256"/>
        <end position="276"/>
    </location>
</feature>
<evidence type="ECO:0000256" key="2">
    <source>
        <dbReference type="ARBA" id="ARBA00022692"/>
    </source>
</evidence>
<feature type="domain" description="Rhodopsin" evidence="8">
    <location>
        <begin position="106"/>
        <end position="351"/>
    </location>
</feature>
<feature type="transmembrane region" description="Helical" evidence="7">
    <location>
        <begin position="328"/>
        <end position="351"/>
    </location>
</feature>
<dbReference type="STRING" id="1081109.A0A167Y4M4"/>
<sequence length="446" mass="49265">MLGSLAERAIVQIANLPSCAVSTVEFFSFSLFLSLCVDMNGYSCAHVANNKTIESCVLNACSLPEAIFARNVTETACGTPVEDKSVQFLAVNIVFGLMTAGFVALRLGFRLFFSQRQGYLDFDDFLILLASPLAIASLAVLLKGLWENGLGKSVWAVDARDMSDFGKYLYIMELLYLMLLTLIKITLSIFYLAIFPGKNVRRLLWITMSFHVAFGVAFMFKGAFQCHPISYSWTRFDTAGAGSIKGSCVDINASGWVNASVNVAVDFWLIAIPLVEIRKLNLHWKKKIGAALMFMTGLLVTIISILRLNSLRHYANTSNPTYDDYGVVLWSAIEVNIGLICTCLPSIRLILFRLFPTLLSTTQRSNGSARTPDPSSKLSSQYSQPLSPTTLASPTEEQFVGLNGLPKPRPTAWKVSHTTTGWEVIDEESADERASFTRPARLPQRV</sequence>
<comment type="similarity">
    <text evidence="5">Belongs to the SAT4 family.</text>
</comment>
<dbReference type="OrthoDB" id="2496787at2759"/>
<dbReference type="Pfam" id="PF20684">
    <property type="entry name" value="Fung_rhodopsin"/>
    <property type="match status" value="1"/>
</dbReference>
<feature type="transmembrane region" description="Helical" evidence="7">
    <location>
        <begin position="168"/>
        <end position="191"/>
    </location>
</feature>
<feature type="region of interest" description="Disordered" evidence="6">
    <location>
        <begin position="363"/>
        <end position="393"/>
    </location>
</feature>
<proteinExistence type="inferred from homology"/>
<evidence type="ECO:0000256" key="3">
    <source>
        <dbReference type="ARBA" id="ARBA00022989"/>
    </source>
</evidence>
<keyword evidence="3 7" id="KW-1133">Transmembrane helix</keyword>
<evidence type="ECO:0000256" key="4">
    <source>
        <dbReference type="ARBA" id="ARBA00023136"/>
    </source>
</evidence>
<dbReference type="Proteomes" id="UP000078544">
    <property type="component" value="Unassembled WGS sequence"/>
</dbReference>
<dbReference type="PANTHER" id="PTHR33048:SF143">
    <property type="entry name" value="EXTRACELLULAR MEMBRANE PROTEIN CFEM DOMAIN-CONTAINING PROTEIN-RELATED"/>
    <property type="match status" value="1"/>
</dbReference>
<feature type="region of interest" description="Disordered" evidence="6">
    <location>
        <begin position="426"/>
        <end position="446"/>
    </location>
</feature>
<feature type="transmembrane region" description="Helical" evidence="7">
    <location>
        <begin position="288"/>
        <end position="308"/>
    </location>
</feature>
<evidence type="ECO:0000259" key="8">
    <source>
        <dbReference type="Pfam" id="PF20684"/>
    </source>
</evidence>
<dbReference type="InterPro" id="IPR049326">
    <property type="entry name" value="Rhodopsin_dom_fungi"/>
</dbReference>
<keyword evidence="4 7" id="KW-0472">Membrane</keyword>
<evidence type="ECO:0000313" key="10">
    <source>
        <dbReference type="Proteomes" id="UP000078544"/>
    </source>
</evidence>
<reference evidence="9 10" key="1">
    <citation type="journal article" date="2016" name="Genome Biol. Evol.">
        <title>Divergent and convergent evolution of fungal pathogenicity.</title>
        <authorList>
            <person name="Shang Y."/>
            <person name="Xiao G."/>
            <person name="Zheng P."/>
            <person name="Cen K."/>
            <person name="Zhan S."/>
            <person name="Wang C."/>
        </authorList>
    </citation>
    <scope>NUCLEOTIDE SEQUENCE [LARGE SCALE GENOMIC DNA]</scope>
    <source>
        <strain evidence="9 10">RCEF 2490</strain>
    </source>
</reference>
<evidence type="ECO:0000313" key="9">
    <source>
        <dbReference type="EMBL" id="KZZ90855.1"/>
    </source>
</evidence>
<protein>
    <submittedName>
        <fullName evidence="9">Integral membrane protein</fullName>
    </submittedName>
</protein>
<name>A0A167Y4M4_9HYPO</name>
<evidence type="ECO:0000256" key="1">
    <source>
        <dbReference type="ARBA" id="ARBA00004141"/>
    </source>
</evidence>
<evidence type="ECO:0000256" key="6">
    <source>
        <dbReference type="SAM" id="MobiDB-lite"/>
    </source>
</evidence>
<organism evidence="9 10">
    <name type="scientific">Moelleriella libera RCEF 2490</name>
    <dbReference type="NCBI Taxonomy" id="1081109"/>
    <lineage>
        <taxon>Eukaryota</taxon>
        <taxon>Fungi</taxon>
        <taxon>Dikarya</taxon>
        <taxon>Ascomycota</taxon>
        <taxon>Pezizomycotina</taxon>
        <taxon>Sordariomycetes</taxon>
        <taxon>Hypocreomycetidae</taxon>
        <taxon>Hypocreales</taxon>
        <taxon>Clavicipitaceae</taxon>
        <taxon>Moelleriella</taxon>
    </lineage>
</organism>
<feature type="transmembrane region" description="Helical" evidence="7">
    <location>
        <begin position="89"/>
        <end position="113"/>
    </location>
</feature>
<dbReference type="PANTHER" id="PTHR33048">
    <property type="entry name" value="PTH11-LIKE INTEGRAL MEMBRANE PROTEIN (AFU_ORTHOLOGUE AFUA_5G11245)"/>
    <property type="match status" value="1"/>
</dbReference>
<dbReference type="EMBL" id="AZGY01000020">
    <property type="protein sequence ID" value="KZZ90855.1"/>
    <property type="molecule type" value="Genomic_DNA"/>
</dbReference>